<sequence length="120" mass="13713">MCVDSSICAEGNLVYLFGGADVRDVTRQTNSIISFDIIRDTWETLFAHTDEYDENKPPPIYNSLLLCFNGFLYVLAGNSLFENLEGMYKFCLTLKWSSVPQNCVKPNFNRPTYGTVYKNQ</sequence>
<evidence type="ECO:0000313" key="1">
    <source>
        <dbReference type="EMBL" id="KII71150.1"/>
    </source>
</evidence>
<comment type="caution">
    <text evidence="1">The sequence shown here is derived from an EMBL/GenBank/DDBJ whole genome shotgun (WGS) entry which is preliminary data.</text>
</comment>
<dbReference type="Gene3D" id="2.120.10.80">
    <property type="entry name" value="Kelch-type beta propeller"/>
    <property type="match status" value="1"/>
</dbReference>
<dbReference type="Proteomes" id="UP000031668">
    <property type="component" value="Unassembled WGS sequence"/>
</dbReference>
<evidence type="ECO:0000313" key="2">
    <source>
        <dbReference type="Proteomes" id="UP000031668"/>
    </source>
</evidence>
<proteinExistence type="predicted"/>
<dbReference type="AlphaFoldDB" id="A0A0C2N4B2"/>
<dbReference type="EMBL" id="JWZT01001836">
    <property type="protein sequence ID" value="KII71150.1"/>
    <property type="molecule type" value="Genomic_DNA"/>
</dbReference>
<dbReference type="SUPFAM" id="SSF117281">
    <property type="entry name" value="Kelch motif"/>
    <property type="match status" value="1"/>
</dbReference>
<reference evidence="1 2" key="1">
    <citation type="journal article" date="2014" name="Genome Biol. Evol.">
        <title>The genome of the myxosporean Thelohanellus kitauei shows adaptations to nutrient acquisition within its fish host.</title>
        <authorList>
            <person name="Yang Y."/>
            <person name="Xiong J."/>
            <person name="Zhou Z."/>
            <person name="Huo F."/>
            <person name="Miao W."/>
            <person name="Ran C."/>
            <person name="Liu Y."/>
            <person name="Zhang J."/>
            <person name="Feng J."/>
            <person name="Wang M."/>
            <person name="Wang M."/>
            <person name="Wang L."/>
            <person name="Yao B."/>
        </authorList>
    </citation>
    <scope>NUCLEOTIDE SEQUENCE [LARGE SCALE GENOMIC DNA]</scope>
    <source>
        <strain evidence="1">Wuqing</strain>
    </source>
</reference>
<keyword evidence="2" id="KW-1185">Reference proteome</keyword>
<organism evidence="1 2">
    <name type="scientific">Thelohanellus kitauei</name>
    <name type="common">Myxosporean</name>
    <dbReference type="NCBI Taxonomy" id="669202"/>
    <lineage>
        <taxon>Eukaryota</taxon>
        <taxon>Metazoa</taxon>
        <taxon>Cnidaria</taxon>
        <taxon>Myxozoa</taxon>
        <taxon>Myxosporea</taxon>
        <taxon>Bivalvulida</taxon>
        <taxon>Platysporina</taxon>
        <taxon>Myxobolidae</taxon>
        <taxon>Thelohanellus</taxon>
    </lineage>
</organism>
<dbReference type="OrthoDB" id="7676067at2759"/>
<name>A0A0C2N4B2_THEKT</name>
<dbReference type="InterPro" id="IPR015915">
    <property type="entry name" value="Kelch-typ_b-propeller"/>
</dbReference>
<accession>A0A0C2N4B2</accession>
<evidence type="ECO:0008006" key="3">
    <source>
        <dbReference type="Google" id="ProtNLM"/>
    </source>
</evidence>
<gene>
    <name evidence="1" type="ORF">RF11_09169</name>
</gene>
<protein>
    <recommendedName>
        <fullName evidence="3">Kelch domain-containing protein 10</fullName>
    </recommendedName>
</protein>